<gene>
    <name evidence="5" type="ORF">L3081_20920</name>
</gene>
<dbReference type="Pfam" id="PF00392">
    <property type="entry name" value="GntR"/>
    <property type="match status" value="1"/>
</dbReference>
<dbReference type="InterPro" id="IPR036390">
    <property type="entry name" value="WH_DNA-bd_sf"/>
</dbReference>
<comment type="caution">
    <text evidence="5">The sequence shown here is derived from an EMBL/GenBank/DDBJ whole genome shotgun (WGS) entry which is preliminary data.</text>
</comment>
<evidence type="ECO:0000256" key="1">
    <source>
        <dbReference type="ARBA" id="ARBA00023015"/>
    </source>
</evidence>
<sequence>MTSFTLNQVPKSLSLTNELVKSLRDEIQSGTFKTGDKLPSSKVIENQAGVSRSVVREAIAQLKAEGLVDSRQGVGVFVTSIQPNKSFKIDSSEFESIHDAIQILELRMSVEAEMSGMAAKNRTDEQMENILTCMQAMEVKIAAGEVAIIEDFAFHKSIAEASGNPYFLRFIDYIGSGVIPAREIITKYEKDSGSDGLLIVIQEEHRQIARAIQSQDSELAKASAKAHLSNSIKRHCQIEQSLSS</sequence>
<dbReference type="InterPro" id="IPR000524">
    <property type="entry name" value="Tscrpt_reg_HTH_GntR"/>
</dbReference>
<evidence type="ECO:0000259" key="4">
    <source>
        <dbReference type="PROSITE" id="PS50949"/>
    </source>
</evidence>
<dbReference type="InterPro" id="IPR036388">
    <property type="entry name" value="WH-like_DNA-bd_sf"/>
</dbReference>
<dbReference type="PRINTS" id="PR00035">
    <property type="entry name" value="HTHGNTR"/>
</dbReference>
<proteinExistence type="predicted"/>
<dbReference type="CDD" id="cd07377">
    <property type="entry name" value="WHTH_GntR"/>
    <property type="match status" value="1"/>
</dbReference>
<evidence type="ECO:0000313" key="5">
    <source>
        <dbReference type="EMBL" id="MCI2285395.1"/>
    </source>
</evidence>
<organism evidence="5 6">
    <name type="scientific">Colwellia maritima</name>
    <dbReference type="NCBI Taxonomy" id="2912588"/>
    <lineage>
        <taxon>Bacteria</taxon>
        <taxon>Pseudomonadati</taxon>
        <taxon>Pseudomonadota</taxon>
        <taxon>Gammaproteobacteria</taxon>
        <taxon>Alteromonadales</taxon>
        <taxon>Colwelliaceae</taxon>
        <taxon>Colwellia</taxon>
    </lineage>
</organism>
<dbReference type="SUPFAM" id="SSF48008">
    <property type="entry name" value="GntR ligand-binding domain-like"/>
    <property type="match status" value="1"/>
</dbReference>
<dbReference type="Gene3D" id="1.10.10.10">
    <property type="entry name" value="Winged helix-like DNA-binding domain superfamily/Winged helix DNA-binding domain"/>
    <property type="match status" value="1"/>
</dbReference>
<evidence type="ECO:0000313" key="6">
    <source>
        <dbReference type="Proteomes" id="UP001139646"/>
    </source>
</evidence>
<name>A0ABS9X587_9GAMM</name>
<dbReference type="PANTHER" id="PTHR43537:SF5">
    <property type="entry name" value="UXU OPERON TRANSCRIPTIONAL REGULATOR"/>
    <property type="match status" value="1"/>
</dbReference>
<protein>
    <submittedName>
        <fullName evidence="5">FadR family transcriptional regulator</fullName>
    </submittedName>
</protein>
<evidence type="ECO:0000256" key="2">
    <source>
        <dbReference type="ARBA" id="ARBA00023125"/>
    </source>
</evidence>
<dbReference type="SMART" id="SM00345">
    <property type="entry name" value="HTH_GNTR"/>
    <property type="match status" value="1"/>
</dbReference>
<dbReference type="InterPro" id="IPR011711">
    <property type="entry name" value="GntR_C"/>
</dbReference>
<dbReference type="SMART" id="SM00895">
    <property type="entry name" value="FCD"/>
    <property type="match status" value="1"/>
</dbReference>
<evidence type="ECO:0000256" key="3">
    <source>
        <dbReference type="ARBA" id="ARBA00023163"/>
    </source>
</evidence>
<keyword evidence="6" id="KW-1185">Reference proteome</keyword>
<dbReference type="PANTHER" id="PTHR43537">
    <property type="entry name" value="TRANSCRIPTIONAL REGULATOR, GNTR FAMILY"/>
    <property type="match status" value="1"/>
</dbReference>
<feature type="domain" description="HTH gntR-type" evidence="4">
    <location>
        <begin position="13"/>
        <end position="81"/>
    </location>
</feature>
<accession>A0ABS9X587</accession>
<dbReference type="SUPFAM" id="SSF46785">
    <property type="entry name" value="Winged helix' DNA-binding domain"/>
    <property type="match status" value="1"/>
</dbReference>
<keyword evidence="2" id="KW-0238">DNA-binding</keyword>
<dbReference type="RefSeq" id="WP_242288279.1">
    <property type="nucleotide sequence ID" value="NZ_JAKKSL010000005.1"/>
</dbReference>
<keyword evidence="1" id="KW-0805">Transcription regulation</keyword>
<dbReference type="Proteomes" id="UP001139646">
    <property type="component" value="Unassembled WGS sequence"/>
</dbReference>
<dbReference type="InterPro" id="IPR008920">
    <property type="entry name" value="TF_FadR/GntR_C"/>
</dbReference>
<dbReference type="EMBL" id="JAKKSL010000005">
    <property type="protein sequence ID" value="MCI2285395.1"/>
    <property type="molecule type" value="Genomic_DNA"/>
</dbReference>
<keyword evidence="3" id="KW-0804">Transcription</keyword>
<dbReference type="PROSITE" id="PS50949">
    <property type="entry name" value="HTH_GNTR"/>
    <property type="match status" value="1"/>
</dbReference>
<reference evidence="5" key="1">
    <citation type="submission" date="2022-01" db="EMBL/GenBank/DDBJ databases">
        <title>Colwellia maritima, isolated from seawater.</title>
        <authorList>
            <person name="Kristyanto S."/>
            <person name="Jung J."/>
            <person name="Jeon C.O."/>
        </authorList>
    </citation>
    <scope>NUCLEOTIDE SEQUENCE</scope>
    <source>
        <strain evidence="5">MSW7</strain>
    </source>
</reference>
<dbReference type="Pfam" id="PF07729">
    <property type="entry name" value="FCD"/>
    <property type="match status" value="1"/>
</dbReference>
<dbReference type="Gene3D" id="1.20.120.530">
    <property type="entry name" value="GntR ligand-binding domain-like"/>
    <property type="match status" value="1"/>
</dbReference>